<protein>
    <recommendedName>
        <fullName evidence="1">Imm-5-like domain-containing protein</fullName>
    </recommendedName>
</protein>
<gene>
    <name evidence="2" type="ORF">EJ065_5654</name>
</gene>
<dbReference type="RefSeq" id="WP_128798609.1">
    <property type="nucleotide sequence ID" value="NZ_CP034669.1"/>
</dbReference>
<evidence type="ECO:0000313" key="3">
    <source>
        <dbReference type="Proteomes" id="UP000288758"/>
    </source>
</evidence>
<proteinExistence type="predicted"/>
<organism evidence="2 3">
    <name type="scientific">Corallococcus coralloides</name>
    <name type="common">Myxococcus coralloides</name>
    <dbReference type="NCBI Taxonomy" id="184914"/>
    <lineage>
        <taxon>Bacteria</taxon>
        <taxon>Pseudomonadati</taxon>
        <taxon>Myxococcota</taxon>
        <taxon>Myxococcia</taxon>
        <taxon>Myxococcales</taxon>
        <taxon>Cystobacterineae</taxon>
        <taxon>Myxococcaceae</taxon>
        <taxon>Corallococcus</taxon>
    </lineage>
</organism>
<sequence length="147" mass="15661">MELDRSDHETLARWAADCAERVLPFFEQKFPEDHRPRHAIEAARAWQRGELLITDAIAAAFAAHAAASDATTHAAACAAARAAGHAAATAHAASHGSQAATFAATAAAHGVAEVSDAAEATARERDWQRQQLPELLHALAFPLRNNR</sequence>
<dbReference type="Proteomes" id="UP000288758">
    <property type="component" value="Chromosome"/>
</dbReference>
<name>A0A410RZ16_CORCK</name>
<dbReference type="Pfam" id="PF21805">
    <property type="entry name" value="Imm5_like"/>
    <property type="match status" value="1"/>
</dbReference>
<accession>A0A410RZ16</accession>
<evidence type="ECO:0000313" key="2">
    <source>
        <dbReference type="EMBL" id="QAT87187.1"/>
    </source>
</evidence>
<dbReference type="EMBL" id="CP034669">
    <property type="protein sequence ID" value="QAT87187.1"/>
    <property type="molecule type" value="Genomic_DNA"/>
</dbReference>
<feature type="domain" description="Imm-5-like" evidence="1">
    <location>
        <begin position="3"/>
        <end position="134"/>
    </location>
</feature>
<dbReference type="AlphaFoldDB" id="A0A410RZ16"/>
<dbReference type="InterPro" id="IPR048667">
    <property type="entry name" value="Imm5-like"/>
</dbReference>
<reference evidence="2 3" key="1">
    <citation type="submission" date="2018-12" db="EMBL/GenBank/DDBJ databases">
        <title>Complete Genome Sequence of the Corallopyronin A producing Myxobacterium Corallococcus coralloides B035.</title>
        <authorList>
            <person name="Bouhired S.M."/>
            <person name="Rupp O."/>
            <person name="Blom J."/>
            <person name="Schaeberle T.F."/>
            <person name="Kehraus S."/>
            <person name="Schiefer A."/>
            <person name="Pfarr K."/>
            <person name="Goesmann A."/>
            <person name="Hoerauf A."/>
            <person name="Koenig G.M."/>
        </authorList>
    </citation>
    <scope>NUCLEOTIDE SEQUENCE [LARGE SCALE GENOMIC DNA]</scope>
    <source>
        <strain evidence="2 3">B035</strain>
    </source>
</reference>
<evidence type="ECO:0000259" key="1">
    <source>
        <dbReference type="Pfam" id="PF21805"/>
    </source>
</evidence>